<dbReference type="Proteomes" id="UP000238157">
    <property type="component" value="Unassembled WGS sequence"/>
</dbReference>
<dbReference type="AlphaFoldDB" id="A0A2T0WHX3"/>
<sequence length="220" mass="25493">MMKKYVFLLFIPFLISCKNTKFFPRQYCSVCLQNADLVLLDFNIPELSYREEQRLYQIIEKQFAKRKDIKFGLLEDWDYEIIANQINPGETAKLKEILGIDYILQVGLKGYKNSEGSDWLTPDENQGLYPTPRVPVTSNSTIEMKLINTETGRGVFTLDLLTQTIEYSKDTQDGSAFYFDSGTVWGSMKTGTRRGSKYLLADCRCPKGSYIRWSKILHWL</sequence>
<reference evidence="1 2" key="1">
    <citation type="submission" date="2018-03" db="EMBL/GenBank/DDBJ databases">
        <title>Genomic Encyclopedia of Archaeal and Bacterial Type Strains, Phase II (KMG-II): from individual species to whole genera.</title>
        <authorList>
            <person name="Goeker M."/>
        </authorList>
    </citation>
    <scope>NUCLEOTIDE SEQUENCE [LARGE SCALE GENOMIC DNA]</scope>
    <source>
        <strain evidence="1 2">DSM 27929</strain>
    </source>
</reference>
<evidence type="ECO:0000313" key="2">
    <source>
        <dbReference type="Proteomes" id="UP000238157"/>
    </source>
</evidence>
<dbReference type="RefSeq" id="WP_146131436.1">
    <property type="nucleotide sequence ID" value="NZ_PVTR01000009.1"/>
</dbReference>
<dbReference type="EMBL" id="PVTR01000009">
    <property type="protein sequence ID" value="PRY86297.1"/>
    <property type="molecule type" value="Genomic_DNA"/>
</dbReference>
<gene>
    <name evidence="1" type="ORF">CLW00_109144</name>
</gene>
<dbReference type="OrthoDB" id="822903at2"/>
<dbReference type="PROSITE" id="PS51257">
    <property type="entry name" value="PROKAR_LIPOPROTEIN"/>
    <property type="match status" value="1"/>
</dbReference>
<protein>
    <recommendedName>
        <fullName evidence="3">Lipoprotein</fullName>
    </recommendedName>
</protein>
<evidence type="ECO:0008006" key="3">
    <source>
        <dbReference type="Google" id="ProtNLM"/>
    </source>
</evidence>
<keyword evidence="2" id="KW-1185">Reference proteome</keyword>
<accession>A0A2T0WHX3</accession>
<evidence type="ECO:0000313" key="1">
    <source>
        <dbReference type="EMBL" id="PRY86297.1"/>
    </source>
</evidence>
<comment type="caution">
    <text evidence="1">The sequence shown here is derived from an EMBL/GenBank/DDBJ whole genome shotgun (WGS) entry which is preliminary data.</text>
</comment>
<organism evidence="1 2">
    <name type="scientific">Mongoliibacter ruber</name>
    <dbReference type="NCBI Taxonomy" id="1750599"/>
    <lineage>
        <taxon>Bacteria</taxon>
        <taxon>Pseudomonadati</taxon>
        <taxon>Bacteroidota</taxon>
        <taxon>Cytophagia</taxon>
        <taxon>Cytophagales</taxon>
        <taxon>Cyclobacteriaceae</taxon>
        <taxon>Mongoliibacter</taxon>
    </lineage>
</organism>
<name>A0A2T0WHX3_9BACT</name>
<proteinExistence type="predicted"/>